<dbReference type="RefSeq" id="WP_189144892.1">
    <property type="nucleotide sequence ID" value="NZ_BMNK01000028.1"/>
</dbReference>
<sequence>MKIPDQALQQELHEMIAPRNYQATLPMAEQLAHDDRAQAQLIGAGTFLDNGWDRWHYVVDEDNGTPGQITLQLQVAQQISWWKKIEISAIIPGHSWPLIRTIGTSGNTRVATTDITRSAAFGETLELKFWKAGFLNTASYLDTMQLGVESHLGKVVVFICDRD</sequence>
<evidence type="ECO:0000313" key="2">
    <source>
        <dbReference type="Proteomes" id="UP000660745"/>
    </source>
</evidence>
<dbReference type="Proteomes" id="UP000660745">
    <property type="component" value="Unassembled WGS sequence"/>
</dbReference>
<protein>
    <submittedName>
        <fullName evidence="1">Uncharacterized protein</fullName>
    </submittedName>
</protein>
<comment type="caution">
    <text evidence="1">The sequence shown here is derived from an EMBL/GenBank/DDBJ whole genome shotgun (WGS) entry which is preliminary data.</text>
</comment>
<gene>
    <name evidence="1" type="ORF">GCM10012278_89650</name>
</gene>
<dbReference type="AlphaFoldDB" id="A0A918AG76"/>
<accession>A0A918AG76</accession>
<organism evidence="1 2">
    <name type="scientific">Nonomuraea glycinis</name>
    <dbReference type="NCBI Taxonomy" id="2047744"/>
    <lineage>
        <taxon>Bacteria</taxon>
        <taxon>Bacillati</taxon>
        <taxon>Actinomycetota</taxon>
        <taxon>Actinomycetes</taxon>
        <taxon>Streptosporangiales</taxon>
        <taxon>Streptosporangiaceae</taxon>
        <taxon>Nonomuraea</taxon>
    </lineage>
</organism>
<keyword evidence="2" id="KW-1185">Reference proteome</keyword>
<evidence type="ECO:0000313" key="1">
    <source>
        <dbReference type="EMBL" id="GGP18219.1"/>
    </source>
</evidence>
<reference evidence="1" key="1">
    <citation type="journal article" date="2014" name="Int. J. Syst. Evol. Microbiol.">
        <title>Complete genome sequence of Corynebacterium casei LMG S-19264T (=DSM 44701T), isolated from a smear-ripened cheese.</title>
        <authorList>
            <consortium name="US DOE Joint Genome Institute (JGI-PGF)"/>
            <person name="Walter F."/>
            <person name="Albersmeier A."/>
            <person name="Kalinowski J."/>
            <person name="Ruckert C."/>
        </authorList>
    </citation>
    <scope>NUCLEOTIDE SEQUENCE</scope>
    <source>
        <strain evidence="1">CGMCC 4.7430</strain>
    </source>
</reference>
<dbReference type="EMBL" id="BMNK01000028">
    <property type="protein sequence ID" value="GGP18219.1"/>
    <property type="molecule type" value="Genomic_DNA"/>
</dbReference>
<reference evidence="1" key="2">
    <citation type="submission" date="2020-09" db="EMBL/GenBank/DDBJ databases">
        <authorList>
            <person name="Sun Q."/>
            <person name="Zhou Y."/>
        </authorList>
    </citation>
    <scope>NUCLEOTIDE SEQUENCE</scope>
    <source>
        <strain evidence="1">CGMCC 4.7430</strain>
    </source>
</reference>
<name>A0A918AG76_9ACTN</name>
<proteinExistence type="predicted"/>